<dbReference type="InterPro" id="IPR033121">
    <property type="entry name" value="PEPTIDASE_A1"/>
</dbReference>
<comment type="similarity">
    <text evidence="1">Belongs to the peptidase A1 family.</text>
</comment>
<dbReference type="Pfam" id="PF14543">
    <property type="entry name" value="TAXi_N"/>
    <property type="match status" value="1"/>
</dbReference>
<keyword evidence="5" id="KW-0325">Glycoprotein</keyword>
<keyword evidence="3" id="KW-0064">Aspartyl protease</keyword>
<evidence type="ECO:0000256" key="2">
    <source>
        <dbReference type="ARBA" id="ARBA00022670"/>
    </source>
</evidence>
<evidence type="ECO:0000256" key="1">
    <source>
        <dbReference type="ARBA" id="ARBA00007447"/>
    </source>
</evidence>
<evidence type="ECO:0000259" key="6">
    <source>
        <dbReference type="PROSITE" id="PS51767"/>
    </source>
</evidence>
<organism evidence="7 8">
    <name type="scientific">Erythranthe guttata</name>
    <name type="common">Yellow monkey flower</name>
    <name type="synonym">Mimulus guttatus</name>
    <dbReference type="NCBI Taxonomy" id="4155"/>
    <lineage>
        <taxon>Eukaryota</taxon>
        <taxon>Viridiplantae</taxon>
        <taxon>Streptophyta</taxon>
        <taxon>Embryophyta</taxon>
        <taxon>Tracheophyta</taxon>
        <taxon>Spermatophyta</taxon>
        <taxon>Magnoliopsida</taxon>
        <taxon>eudicotyledons</taxon>
        <taxon>Gunneridae</taxon>
        <taxon>Pentapetalae</taxon>
        <taxon>asterids</taxon>
        <taxon>lamiids</taxon>
        <taxon>Lamiales</taxon>
        <taxon>Phrymaceae</taxon>
        <taxon>Erythranthe</taxon>
    </lineage>
</organism>
<gene>
    <name evidence="7" type="ORF">MIMGU_mgv1a025066mg</name>
</gene>
<dbReference type="CDD" id="cd05476">
    <property type="entry name" value="pepsin_A_like_plant"/>
    <property type="match status" value="1"/>
</dbReference>
<dbReference type="GO" id="GO:0005576">
    <property type="term" value="C:extracellular region"/>
    <property type="evidence" value="ECO:0000318"/>
    <property type="project" value="GO_Central"/>
</dbReference>
<proteinExistence type="inferred from homology"/>
<dbReference type="PANTHER" id="PTHR47967:SF123">
    <property type="entry name" value="ASPARTIC PROTEINASE NEPENTHESIN-1-LIKE"/>
    <property type="match status" value="1"/>
</dbReference>
<keyword evidence="8" id="KW-1185">Reference proteome</keyword>
<evidence type="ECO:0000313" key="7">
    <source>
        <dbReference type="EMBL" id="EYU19232.1"/>
    </source>
</evidence>
<dbReference type="GO" id="GO:0006508">
    <property type="term" value="P:proteolysis"/>
    <property type="evidence" value="ECO:0007669"/>
    <property type="project" value="UniProtKB-KW"/>
</dbReference>
<dbReference type="InterPro" id="IPR021109">
    <property type="entry name" value="Peptidase_aspartic_dom_sf"/>
</dbReference>
<dbReference type="InterPro" id="IPR051708">
    <property type="entry name" value="Plant_Aspart_Prot_A1"/>
</dbReference>
<dbReference type="PROSITE" id="PS51767">
    <property type="entry name" value="PEPTIDASE_A1"/>
    <property type="match status" value="1"/>
</dbReference>
<dbReference type="InterPro" id="IPR032861">
    <property type="entry name" value="TAXi_N"/>
</dbReference>
<dbReference type="SUPFAM" id="SSF50630">
    <property type="entry name" value="Acid proteases"/>
    <property type="match status" value="1"/>
</dbReference>
<accession>A0A022PSA5</accession>
<sequence>MTKKIQIFSIFIILLFFLFLHIVTSELIGLKLKLIPKNSEKESKIAGPFKNSGDHFMVQLGIGEPNQNVYLTLDTFATPLTWTKCRKSPYVSKKSRTYKKIPHDSPICKNNSIFKPKKPDCIYNITYPNGGSTLGKTSSENFLFFTIKNTITHINNLTFGCAKESIKNSGGVLAMNKSPESLISQITAIIGGRFSYCLFSSSKSQGYLRFGNDIIKGKGQVQTTPLVHHLYYPHAYALELIDISIGNLRLKINHKDGFSSTRRNTGFVIDTSTIFSKINRAAYARIQKVFAYRFDKFKLKKKSVQKFDLCYEMVPKLKLKVEEVLVSMTFHFAGGADFRVGYEKVFLLNKDKSLFCIGIVPSDGVSVLGAMQQHNTRFTYDLNKGTVSFSPEDCVASDRNPA</sequence>
<name>A0A022PSA5_ERYGU</name>
<evidence type="ECO:0000313" key="8">
    <source>
        <dbReference type="Proteomes" id="UP000030748"/>
    </source>
</evidence>
<evidence type="ECO:0000256" key="5">
    <source>
        <dbReference type="ARBA" id="ARBA00023180"/>
    </source>
</evidence>
<dbReference type="InterPro" id="IPR034161">
    <property type="entry name" value="Pepsin-like_plant"/>
</dbReference>
<keyword evidence="4" id="KW-0378">Hydrolase</keyword>
<dbReference type="PANTHER" id="PTHR47967">
    <property type="entry name" value="OS07G0603500 PROTEIN-RELATED"/>
    <property type="match status" value="1"/>
</dbReference>
<dbReference type="AlphaFoldDB" id="A0A022PSA5"/>
<dbReference type="EMBL" id="KI632305">
    <property type="protein sequence ID" value="EYU19232.1"/>
    <property type="molecule type" value="Genomic_DNA"/>
</dbReference>
<dbReference type="STRING" id="4155.A0A022PSA5"/>
<keyword evidence="2" id="KW-0645">Protease</keyword>
<dbReference type="Pfam" id="PF14541">
    <property type="entry name" value="TAXi_C"/>
    <property type="match status" value="1"/>
</dbReference>
<feature type="domain" description="Peptidase A1" evidence="6">
    <location>
        <begin position="56"/>
        <end position="390"/>
    </location>
</feature>
<protein>
    <recommendedName>
        <fullName evidence="6">Peptidase A1 domain-containing protein</fullName>
    </recommendedName>
</protein>
<dbReference type="Proteomes" id="UP000030748">
    <property type="component" value="Unassembled WGS sequence"/>
</dbReference>
<reference evidence="7 8" key="1">
    <citation type="journal article" date="2013" name="Proc. Natl. Acad. Sci. U.S.A.">
        <title>Fine-scale variation in meiotic recombination in Mimulus inferred from population shotgun sequencing.</title>
        <authorList>
            <person name="Hellsten U."/>
            <person name="Wright K.M."/>
            <person name="Jenkins J."/>
            <person name="Shu S."/>
            <person name="Yuan Y."/>
            <person name="Wessler S.R."/>
            <person name="Schmutz J."/>
            <person name="Willis J.H."/>
            <person name="Rokhsar D.S."/>
        </authorList>
    </citation>
    <scope>NUCLEOTIDE SEQUENCE [LARGE SCALE GENOMIC DNA]</scope>
    <source>
        <strain evidence="8">cv. DUN x IM62</strain>
    </source>
</reference>
<evidence type="ECO:0000256" key="4">
    <source>
        <dbReference type="ARBA" id="ARBA00022801"/>
    </source>
</evidence>
<dbReference type="InterPro" id="IPR032799">
    <property type="entry name" value="TAXi_C"/>
</dbReference>
<evidence type="ECO:0000256" key="3">
    <source>
        <dbReference type="ARBA" id="ARBA00022750"/>
    </source>
</evidence>
<dbReference type="Gene3D" id="2.40.70.10">
    <property type="entry name" value="Acid Proteases"/>
    <property type="match status" value="2"/>
</dbReference>
<dbReference type="GO" id="GO:0004190">
    <property type="term" value="F:aspartic-type endopeptidase activity"/>
    <property type="evidence" value="ECO:0000318"/>
    <property type="project" value="GO_Central"/>
</dbReference>